<dbReference type="AlphaFoldDB" id="A0AB36PQJ7"/>
<evidence type="ECO:0000313" key="2">
    <source>
        <dbReference type="Proteomes" id="UP000216335"/>
    </source>
</evidence>
<organism evidence="1 2">
    <name type="scientific">Brucella melitensis</name>
    <dbReference type="NCBI Taxonomy" id="29459"/>
    <lineage>
        <taxon>Bacteria</taxon>
        <taxon>Pseudomonadati</taxon>
        <taxon>Pseudomonadota</taxon>
        <taxon>Alphaproteobacteria</taxon>
        <taxon>Hyphomicrobiales</taxon>
        <taxon>Brucellaceae</taxon>
        <taxon>Brucella/Ochrobactrum group</taxon>
        <taxon>Brucella</taxon>
    </lineage>
</organism>
<accession>A0AB36PQJ7</accession>
<gene>
    <name evidence="1" type="ORF">BI318_16635</name>
</gene>
<dbReference type="Proteomes" id="UP000216335">
    <property type="component" value="Unassembled WGS sequence"/>
</dbReference>
<sequence>MLFKRRTGVASLSLSLLRDLHNQRGGASTLTDSIRSACAVSLGPPFSRPQASLMTPYRYVLDEQDYGVLNPR</sequence>
<protein>
    <submittedName>
        <fullName evidence="1">Uncharacterized protein</fullName>
    </submittedName>
</protein>
<evidence type="ECO:0000313" key="1">
    <source>
        <dbReference type="EMBL" id="OZV56902.1"/>
    </source>
</evidence>
<name>A0AB36PQJ7_BRUML</name>
<reference evidence="1 2" key="1">
    <citation type="submission" date="2017-05" db="EMBL/GenBank/DDBJ databases">
        <title>The genome sequence of the facultative intracellular pathogen Brucella melitensis KIV-L.</title>
        <authorList>
            <person name="Pisarenko S."/>
            <person name="Kovalev D."/>
            <person name="Khachaturova A."/>
            <person name="Kulichenko A."/>
        </authorList>
    </citation>
    <scope>NUCLEOTIDE SEQUENCE [LARGE SCALE GENOMIC DNA]</scope>
    <source>
        <strain evidence="1 2">KIV-L</strain>
    </source>
</reference>
<comment type="caution">
    <text evidence="1">The sequence shown here is derived from an EMBL/GenBank/DDBJ whole genome shotgun (WGS) entry which is preliminary data.</text>
</comment>
<dbReference type="EMBL" id="NGJQ01000029">
    <property type="protein sequence ID" value="OZV56902.1"/>
    <property type="molecule type" value="Genomic_DNA"/>
</dbReference>
<proteinExistence type="predicted"/>